<keyword evidence="2" id="KW-1185">Reference proteome</keyword>
<dbReference type="EMBL" id="JBFOLK010000012">
    <property type="protein sequence ID" value="KAL2470160.1"/>
    <property type="molecule type" value="Genomic_DNA"/>
</dbReference>
<accession>A0ABD1Q1V4</accession>
<dbReference type="AlphaFoldDB" id="A0ABD1Q1V4"/>
<evidence type="ECO:0000313" key="2">
    <source>
        <dbReference type="Proteomes" id="UP001604336"/>
    </source>
</evidence>
<dbReference type="PANTHER" id="PTHR33240:SF17">
    <property type="entry name" value="EUKARYOTIC PEPTIDE CHAIN RELEASE FACTOR GTP-BINDING SUBUNIT-LIKE"/>
    <property type="match status" value="1"/>
</dbReference>
<organism evidence="1 2">
    <name type="scientific">Abeliophyllum distichum</name>
    <dbReference type="NCBI Taxonomy" id="126358"/>
    <lineage>
        <taxon>Eukaryota</taxon>
        <taxon>Viridiplantae</taxon>
        <taxon>Streptophyta</taxon>
        <taxon>Embryophyta</taxon>
        <taxon>Tracheophyta</taxon>
        <taxon>Spermatophyta</taxon>
        <taxon>Magnoliopsida</taxon>
        <taxon>eudicotyledons</taxon>
        <taxon>Gunneridae</taxon>
        <taxon>Pentapetalae</taxon>
        <taxon>asterids</taxon>
        <taxon>lamiids</taxon>
        <taxon>Lamiales</taxon>
        <taxon>Oleaceae</taxon>
        <taxon>Forsythieae</taxon>
        <taxon>Abeliophyllum</taxon>
    </lineage>
</organism>
<evidence type="ECO:0000313" key="1">
    <source>
        <dbReference type="EMBL" id="KAL2470160.1"/>
    </source>
</evidence>
<comment type="caution">
    <text evidence="1">The sequence shown here is derived from an EMBL/GenBank/DDBJ whole genome shotgun (WGS) entry which is preliminary data.</text>
</comment>
<dbReference type="PANTHER" id="PTHR33240">
    <property type="entry name" value="OS08G0508500 PROTEIN"/>
    <property type="match status" value="1"/>
</dbReference>
<name>A0ABD1Q1V4_9LAMI</name>
<proteinExistence type="predicted"/>
<dbReference type="Proteomes" id="UP001604336">
    <property type="component" value="Unassembled WGS sequence"/>
</dbReference>
<reference evidence="2" key="1">
    <citation type="submission" date="2024-07" db="EMBL/GenBank/DDBJ databases">
        <title>Two chromosome-level genome assemblies of Korean endemic species Abeliophyllum distichum and Forsythia ovata (Oleaceae).</title>
        <authorList>
            <person name="Jang H."/>
        </authorList>
    </citation>
    <scope>NUCLEOTIDE SEQUENCE [LARGE SCALE GENOMIC DNA]</scope>
</reference>
<gene>
    <name evidence="1" type="ORF">Adt_38296</name>
</gene>
<protein>
    <submittedName>
        <fullName evidence="1">Ribonuclease H</fullName>
    </submittedName>
</protein>
<sequence>MRELEWPQRMVAPPSKRDKRKYCHFHRDHGHDTENCFQLKEELERLLKRGFLARYMKNDRGKEMAVKSPTNPPPRAGVINVISGGIAAGGDSNSARKSYARSSGVLTDNGSAADVLTWDALLGLKAPLEKLRSVTTPLQGFGGATVIPEGTIELPVTLETYPASITIVTKFLVVKTHMA</sequence>